<reference evidence="1 2" key="1">
    <citation type="submission" date="2014-01" db="EMBL/GenBank/DDBJ databases">
        <authorList>
            <consortium name="DOE Joint Genome Institute"/>
            <person name="Anderson I."/>
            <person name="Huntemann M."/>
            <person name="Han J."/>
            <person name="Chen A."/>
            <person name="Kyrpides N."/>
            <person name="Mavromatis K."/>
            <person name="Markowitz V."/>
            <person name="Palaniappan K."/>
            <person name="Ivanova N."/>
            <person name="Schaumberg A."/>
            <person name="Pati A."/>
            <person name="Liolios K."/>
            <person name="Nordberg H.P."/>
            <person name="Cantor M.N."/>
            <person name="Hua S.X."/>
            <person name="Woyke T."/>
        </authorList>
    </citation>
    <scope>NUCLEOTIDE SEQUENCE [LARGE SCALE GENOMIC DNA]</scope>
    <source>
        <strain evidence="1 2">XH-48</strain>
    </source>
</reference>
<organism evidence="1 2">
    <name type="scientific">Halostagnicola larsenii XH-48</name>
    <dbReference type="NCBI Taxonomy" id="797299"/>
    <lineage>
        <taxon>Archaea</taxon>
        <taxon>Methanobacteriati</taxon>
        <taxon>Methanobacteriota</taxon>
        <taxon>Stenosarchaea group</taxon>
        <taxon>Halobacteria</taxon>
        <taxon>Halobacteriales</taxon>
        <taxon>Natrialbaceae</taxon>
        <taxon>Halostagnicola</taxon>
    </lineage>
</organism>
<dbReference type="HOGENOM" id="CLU_3362511_0_0_2"/>
<gene>
    <name evidence="1" type="ORF">HALLA_16965</name>
</gene>
<accession>W0JUS9</accession>
<keyword evidence="2" id="KW-1185">Reference proteome</keyword>
<dbReference type="STRING" id="797299.HALLA_16965"/>
<dbReference type="AlphaFoldDB" id="W0JUS9"/>
<dbReference type="Proteomes" id="UP000019024">
    <property type="component" value="Chromosome"/>
</dbReference>
<name>W0JUS9_9EURY</name>
<dbReference type="EMBL" id="CP007055">
    <property type="protein sequence ID" value="AHG01112.1"/>
    <property type="molecule type" value="Genomic_DNA"/>
</dbReference>
<sequence>MFSLPSFEMAIRDIDLRDTTCFFRLQSSDRTSRDS</sequence>
<evidence type="ECO:0000313" key="1">
    <source>
        <dbReference type="EMBL" id="AHG01112.1"/>
    </source>
</evidence>
<proteinExistence type="predicted"/>
<evidence type="ECO:0000313" key="2">
    <source>
        <dbReference type="Proteomes" id="UP000019024"/>
    </source>
</evidence>
<protein>
    <submittedName>
        <fullName evidence="1">Uncharacterized protein</fullName>
    </submittedName>
</protein>
<dbReference type="KEGG" id="hlr:HALLA_16965"/>